<protein>
    <submittedName>
        <fullName evidence="9">ABC transporter permease</fullName>
    </submittedName>
</protein>
<dbReference type="PANTHER" id="PTHR43386">
    <property type="entry name" value="OLIGOPEPTIDE TRANSPORT SYSTEM PERMEASE PROTEIN APPC"/>
    <property type="match status" value="1"/>
</dbReference>
<feature type="transmembrane region" description="Helical" evidence="7">
    <location>
        <begin position="228"/>
        <end position="251"/>
    </location>
</feature>
<dbReference type="InterPro" id="IPR000515">
    <property type="entry name" value="MetI-like"/>
</dbReference>
<evidence type="ECO:0000256" key="3">
    <source>
        <dbReference type="ARBA" id="ARBA00022475"/>
    </source>
</evidence>
<dbReference type="GO" id="GO:0071916">
    <property type="term" value="F:dipeptide transmembrane transporter activity"/>
    <property type="evidence" value="ECO:0007669"/>
    <property type="project" value="TreeGrafter"/>
</dbReference>
<name>A0A7C4BE27_9CREN</name>
<keyword evidence="4 7" id="KW-0812">Transmembrane</keyword>
<comment type="subcellular location">
    <subcellularLocation>
        <location evidence="1 7">Cell membrane</location>
        <topology evidence="1 7">Multi-pass membrane protein</topology>
    </subcellularLocation>
</comment>
<dbReference type="InterPro" id="IPR025966">
    <property type="entry name" value="OppC_N"/>
</dbReference>
<proteinExistence type="inferred from homology"/>
<feature type="transmembrane region" description="Helical" evidence="7">
    <location>
        <begin position="80"/>
        <end position="101"/>
    </location>
</feature>
<feature type="transmembrane region" description="Helical" evidence="7">
    <location>
        <begin position="16"/>
        <end position="37"/>
    </location>
</feature>
<feature type="domain" description="ABC transmembrane type-1" evidence="8">
    <location>
        <begin position="74"/>
        <end position="270"/>
    </location>
</feature>
<dbReference type="SUPFAM" id="SSF161098">
    <property type="entry name" value="MetI-like"/>
    <property type="match status" value="1"/>
</dbReference>
<dbReference type="EMBL" id="DTFF01000060">
    <property type="protein sequence ID" value="HGI88097.1"/>
    <property type="molecule type" value="Genomic_DNA"/>
</dbReference>
<comment type="similarity">
    <text evidence="7">Belongs to the binding-protein-dependent transport system permease family.</text>
</comment>
<feature type="transmembrane region" description="Helical" evidence="7">
    <location>
        <begin position="141"/>
        <end position="159"/>
    </location>
</feature>
<dbReference type="Pfam" id="PF12911">
    <property type="entry name" value="OppC_N"/>
    <property type="match status" value="1"/>
</dbReference>
<reference evidence="9" key="1">
    <citation type="journal article" date="2020" name="mSystems">
        <title>Genome- and Community-Level Interaction Insights into Carbon Utilization and Element Cycling Functions of Hydrothermarchaeota in Hydrothermal Sediment.</title>
        <authorList>
            <person name="Zhou Z."/>
            <person name="Liu Y."/>
            <person name="Xu W."/>
            <person name="Pan J."/>
            <person name="Luo Z.H."/>
            <person name="Li M."/>
        </authorList>
    </citation>
    <scope>NUCLEOTIDE SEQUENCE [LARGE SCALE GENOMIC DNA]</scope>
    <source>
        <strain evidence="9">SpSt-732</strain>
    </source>
</reference>
<keyword evidence="5 7" id="KW-1133">Transmembrane helix</keyword>
<feature type="transmembrane region" description="Helical" evidence="7">
    <location>
        <begin position="113"/>
        <end position="135"/>
    </location>
</feature>
<evidence type="ECO:0000256" key="5">
    <source>
        <dbReference type="ARBA" id="ARBA00022989"/>
    </source>
</evidence>
<dbReference type="CDD" id="cd06261">
    <property type="entry name" value="TM_PBP2"/>
    <property type="match status" value="1"/>
</dbReference>
<evidence type="ECO:0000256" key="4">
    <source>
        <dbReference type="ARBA" id="ARBA00022692"/>
    </source>
</evidence>
<gene>
    <name evidence="9" type="ORF">ENV14_06910</name>
</gene>
<evidence type="ECO:0000259" key="8">
    <source>
        <dbReference type="PROSITE" id="PS50928"/>
    </source>
</evidence>
<evidence type="ECO:0000256" key="2">
    <source>
        <dbReference type="ARBA" id="ARBA00022448"/>
    </source>
</evidence>
<dbReference type="InterPro" id="IPR035906">
    <property type="entry name" value="MetI-like_sf"/>
</dbReference>
<comment type="caution">
    <text evidence="9">The sequence shown here is derived from an EMBL/GenBank/DDBJ whole genome shotgun (WGS) entry which is preliminary data.</text>
</comment>
<sequence>MRVPLYIYVLIKNKRFMLGLIIFIVIVGMGLIGPLVYPRDPLTRGTKYLPPSLEYPLGTDGFGRDVFAQFLYSIRTSLSVGLITAVIATGLGLVIGAIAGIKSGLVDEILMSITNIFLAIPNWLVAVLVASYLPVEYRGPHIIAFLIGLFSWPWFARAVRAQFMSLRERDFVALSRIAGYSDIRLVFEDLLPSIGPYIVGSFATFMASGIAGEAGLAMLLSTETMVKYLSLGMMLFWANYFLAYVTGAWWLFLPPGITIVALTTSLALLALGLEELFNPRLRES</sequence>
<keyword evidence="2 7" id="KW-0813">Transport</keyword>
<keyword evidence="3" id="KW-1003">Cell membrane</keyword>
<feature type="transmembrane region" description="Helical" evidence="7">
    <location>
        <begin position="257"/>
        <end position="277"/>
    </location>
</feature>
<dbReference type="PROSITE" id="PS50928">
    <property type="entry name" value="ABC_TM1"/>
    <property type="match status" value="1"/>
</dbReference>
<evidence type="ECO:0000256" key="7">
    <source>
        <dbReference type="RuleBase" id="RU363032"/>
    </source>
</evidence>
<accession>A0A7C4BE27</accession>
<dbReference type="GO" id="GO:0005886">
    <property type="term" value="C:plasma membrane"/>
    <property type="evidence" value="ECO:0007669"/>
    <property type="project" value="UniProtKB-SubCell"/>
</dbReference>
<dbReference type="PANTHER" id="PTHR43386:SF1">
    <property type="entry name" value="D,D-DIPEPTIDE TRANSPORT SYSTEM PERMEASE PROTEIN DDPC-RELATED"/>
    <property type="match status" value="1"/>
</dbReference>
<dbReference type="InterPro" id="IPR050366">
    <property type="entry name" value="BP-dependent_transpt_permease"/>
</dbReference>
<dbReference type="Gene3D" id="1.10.3720.10">
    <property type="entry name" value="MetI-like"/>
    <property type="match status" value="1"/>
</dbReference>
<evidence type="ECO:0000256" key="6">
    <source>
        <dbReference type="ARBA" id="ARBA00023136"/>
    </source>
</evidence>
<keyword evidence="6 7" id="KW-0472">Membrane</keyword>
<evidence type="ECO:0000313" key="9">
    <source>
        <dbReference type="EMBL" id="HGI88097.1"/>
    </source>
</evidence>
<dbReference type="Pfam" id="PF00528">
    <property type="entry name" value="BPD_transp_1"/>
    <property type="match status" value="1"/>
</dbReference>
<evidence type="ECO:0000256" key="1">
    <source>
        <dbReference type="ARBA" id="ARBA00004651"/>
    </source>
</evidence>
<dbReference type="AlphaFoldDB" id="A0A7C4BE27"/>
<organism evidence="9">
    <name type="scientific">Ignisphaera aggregans</name>
    <dbReference type="NCBI Taxonomy" id="334771"/>
    <lineage>
        <taxon>Archaea</taxon>
        <taxon>Thermoproteota</taxon>
        <taxon>Thermoprotei</taxon>
        <taxon>Desulfurococcales</taxon>
        <taxon>Desulfurococcaceae</taxon>
        <taxon>Ignisphaera</taxon>
    </lineage>
</organism>